<evidence type="ECO:0000313" key="1">
    <source>
        <dbReference type="EMBL" id="JAD20523.1"/>
    </source>
</evidence>
<dbReference type="EMBL" id="GBRH01277372">
    <property type="protein sequence ID" value="JAD20523.1"/>
    <property type="molecule type" value="Transcribed_RNA"/>
</dbReference>
<reference evidence="1" key="2">
    <citation type="journal article" date="2015" name="Data Brief">
        <title>Shoot transcriptome of the giant reed, Arundo donax.</title>
        <authorList>
            <person name="Barrero R.A."/>
            <person name="Guerrero F.D."/>
            <person name="Moolhuijzen P."/>
            <person name="Goolsby J.A."/>
            <person name="Tidwell J."/>
            <person name="Bellgard S.E."/>
            <person name="Bellgard M.I."/>
        </authorList>
    </citation>
    <scope>NUCLEOTIDE SEQUENCE</scope>
    <source>
        <tissue evidence="1">Shoot tissue taken approximately 20 cm above the soil surface</tissue>
    </source>
</reference>
<name>A0A0A8Y696_ARUDO</name>
<reference evidence="1" key="1">
    <citation type="submission" date="2014-09" db="EMBL/GenBank/DDBJ databases">
        <authorList>
            <person name="Magalhaes I.L.F."/>
            <person name="Oliveira U."/>
            <person name="Santos F.R."/>
            <person name="Vidigal T.H.D.A."/>
            <person name="Brescovit A.D."/>
            <person name="Santos A.J."/>
        </authorList>
    </citation>
    <scope>NUCLEOTIDE SEQUENCE</scope>
    <source>
        <tissue evidence="1">Shoot tissue taken approximately 20 cm above the soil surface</tissue>
    </source>
</reference>
<accession>A0A0A8Y696</accession>
<organism evidence="1">
    <name type="scientific">Arundo donax</name>
    <name type="common">Giant reed</name>
    <name type="synonym">Donax arundinaceus</name>
    <dbReference type="NCBI Taxonomy" id="35708"/>
    <lineage>
        <taxon>Eukaryota</taxon>
        <taxon>Viridiplantae</taxon>
        <taxon>Streptophyta</taxon>
        <taxon>Embryophyta</taxon>
        <taxon>Tracheophyta</taxon>
        <taxon>Spermatophyta</taxon>
        <taxon>Magnoliopsida</taxon>
        <taxon>Liliopsida</taxon>
        <taxon>Poales</taxon>
        <taxon>Poaceae</taxon>
        <taxon>PACMAD clade</taxon>
        <taxon>Arundinoideae</taxon>
        <taxon>Arundineae</taxon>
        <taxon>Arundo</taxon>
    </lineage>
</organism>
<sequence>MNESRNLLYSSLGWQLITPRIERWLA</sequence>
<protein>
    <submittedName>
        <fullName evidence="1">Uncharacterized protein</fullName>
    </submittedName>
</protein>
<dbReference type="AlphaFoldDB" id="A0A0A8Y696"/>
<proteinExistence type="predicted"/>